<dbReference type="GO" id="GO:0042391">
    <property type="term" value="P:regulation of membrane potential"/>
    <property type="evidence" value="ECO:0007669"/>
    <property type="project" value="TreeGrafter"/>
</dbReference>
<keyword evidence="1" id="KW-1133">Transmembrane helix</keyword>
<feature type="transmembrane region" description="Helical" evidence="1">
    <location>
        <begin position="32"/>
        <end position="54"/>
    </location>
</feature>
<dbReference type="GO" id="GO:0005249">
    <property type="term" value="F:voltage-gated potassium channel activity"/>
    <property type="evidence" value="ECO:0007669"/>
    <property type="project" value="TreeGrafter"/>
</dbReference>
<dbReference type="STRING" id="70667.A0A183SFC9"/>
<dbReference type="AlphaFoldDB" id="A0A183SFC9"/>
<name>A0A183SFC9_SCHSO</name>
<dbReference type="SUPFAM" id="SSF81324">
    <property type="entry name" value="Voltage-gated potassium channels"/>
    <property type="match status" value="1"/>
</dbReference>
<keyword evidence="3" id="KW-1185">Reference proteome</keyword>
<proteinExistence type="predicted"/>
<dbReference type="InterPro" id="IPR050818">
    <property type="entry name" value="KCNH_animal-type"/>
</dbReference>
<gene>
    <name evidence="2" type="ORF">SSLN_LOCUS2927</name>
</gene>
<dbReference type="PANTHER" id="PTHR10217">
    <property type="entry name" value="VOLTAGE AND LIGAND GATED POTASSIUM CHANNEL"/>
    <property type="match status" value="1"/>
</dbReference>
<dbReference type="GO" id="GO:0005886">
    <property type="term" value="C:plasma membrane"/>
    <property type="evidence" value="ECO:0007669"/>
    <property type="project" value="TreeGrafter"/>
</dbReference>
<keyword evidence="1" id="KW-0812">Transmembrane</keyword>
<evidence type="ECO:0000256" key="1">
    <source>
        <dbReference type="SAM" id="Phobius"/>
    </source>
</evidence>
<sequence>MMANWMHLMKLARLLRLARLFQKIERYSQYSAVVLGLLMCMFFLLAHWFACGWYKLGRTEVMNVAIRNHSKSAIGKYFTSRMMF</sequence>
<dbReference type="EMBL" id="UYSU01032378">
    <property type="protein sequence ID" value="VDL89312.1"/>
    <property type="molecule type" value="Genomic_DNA"/>
</dbReference>
<reference evidence="4" key="1">
    <citation type="submission" date="2016-06" db="UniProtKB">
        <authorList>
            <consortium name="WormBaseParasite"/>
        </authorList>
    </citation>
    <scope>IDENTIFICATION</scope>
</reference>
<dbReference type="OrthoDB" id="447251at2759"/>
<keyword evidence="1" id="KW-0472">Membrane</keyword>
<organism evidence="4">
    <name type="scientific">Schistocephalus solidus</name>
    <name type="common">Tapeworm</name>
    <dbReference type="NCBI Taxonomy" id="70667"/>
    <lineage>
        <taxon>Eukaryota</taxon>
        <taxon>Metazoa</taxon>
        <taxon>Spiralia</taxon>
        <taxon>Lophotrochozoa</taxon>
        <taxon>Platyhelminthes</taxon>
        <taxon>Cestoda</taxon>
        <taxon>Eucestoda</taxon>
        <taxon>Diphyllobothriidea</taxon>
        <taxon>Diphyllobothriidae</taxon>
        <taxon>Schistocephalus</taxon>
    </lineage>
</organism>
<accession>A0A183SFC9</accession>
<reference evidence="2 3" key="2">
    <citation type="submission" date="2018-11" db="EMBL/GenBank/DDBJ databases">
        <authorList>
            <consortium name="Pathogen Informatics"/>
        </authorList>
    </citation>
    <scope>NUCLEOTIDE SEQUENCE [LARGE SCALE GENOMIC DNA]</scope>
    <source>
        <strain evidence="2 3">NST_G2</strain>
    </source>
</reference>
<dbReference type="WBParaSite" id="SSLN_0000302701-mRNA-1">
    <property type="protein sequence ID" value="SSLN_0000302701-mRNA-1"/>
    <property type="gene ID" value="SSLN_0000302701"/>
</dbReference>
<dbReference type="Proteomes" id="UP000275846">
    <property type="component" value="Unassembled WGS sequence"/>
</dbReference>
<protein>
    <submittedName>
        <fullName evidence="4">Ion_trans domain-containing protein</fullName>
    </submittedName>
</protein>
<evidence type="ECO:0000313" key="4">
    <source>
        <dbReference type="WBParaSite" id="SSLN_0000302701-mRNA-1"/>
    </source>
</evidence>
<dbReference type="PANTHER" id="PTHR10217:SF637">
    <property type="entry name" value="EAG-LIKE K[+] CHANNEL, ISOFORM A"/>
    <property type="match status" value="1"/>
</dbReference>
<evidence type="ECO:0000313" key="2">
    <source>
        <dbReference type="EMBL" id="VDL89312.1"/>
    </source>
</evidence>
<evidence type="ECO:0000313" key="3">
    <source>
        <dbReference type="Proteomes" id="UP000275846"/>
    </source>
</evidence>
<dbReference type="Gene3D" id="1.10.287.70">
    <property type="match status" value="1"/>
</dbReference>